<dbReference type="AlphaFoldDB" id="A0A4Y5Z369"/>
<protein>
    <submittedName>
        <fullName evidence="2">Uncharacterized protein</fullName>
    </submittedName>
</protein>
<keyword evidence="1" id="KW-1133">Transmembrane helix</keyword>
<feature type="transmembrane region" description="Helical" evidence="1">
    <location>
        <begin position="55"/>
        <end position="77"/>
    </location>
</feature>
<dbReference type="RefSeq" id="WP_139980792.1">
    <property type="nucleotide sequence ID" value="NZ_CP041046.1"/>
</dbReference>
<dbReference type="KEGG" id="lpy:FIV34_06435"/>
<feature type="transmembrane region" description="Helical" evidence="1">
    <location>
        <begin position="29"/>
        <end position="49"/>
    </location>
</feature>
<dbReference type="Proteomes" id="UP000316093">
    <property type="component" value="Chromosome"/>
</dbReference>
<reference evidence="2 3" key="1">
    <citation type="submission" date="2019-06" db="EMBL/GenBank/DDBJ databases">
        <title>A complete genome sequence for Luteibacter pinisoli MAH-14.</title>
        <authorList>
            <person name="Baltrus D.A."/>
        </authorList>
    </citation>
    <scope>NUCLEOTIDE SEQUENCE [LARGE SCALE GENOMIC DNA]</scope>
    <source>
        <strain evidence="2 3">MAH-14</strain>
    </source>
</reference>
<evidence type="ECO:0000313" key="2">
    <source>
        <dbReference type="EMBL" id="QDE38863.1"/>
    </source>
</evidence>
<organism evidence="2 3">
    <name type="scientific">Luteibacter pinisoli</name>
    <dbReference type="NCBI Taxonomy" id="2589080"/>
    <lineage>
        <taxon>Bacteria</taxon>
        <taxon>Pseudomonadati</taxon>
        <taxon>Pseudomonadota</taxon>
        <taxon>Gammaproteobacteria</taxon>
        <taxon>Lysobacterales</taxon>
        <taxon>Rhodanobacteraceae</taxon>
        <taxon>Luteibacter</taxon>
    </lineage>
</organism>
<proteinExistence type="predicted"/>
<dbReference type="OrthoDB" id="5956309at2"/>
<keyword evidence="1" id="KW-0812">Transmembrane</keyword>
<evidence type="ECO:0000313" key="3">
    <source>
        <dbReference type="Proteomes" id="UP000316093"/>
    </source>
</evidence>
<feature type="transmembrane region" description="Helical" evidence="1">
    <location>
        <begin position="107"/>
        <end position="129"/>
    </location>
</feature>
<gene>
    <name evidence="2" type="ORF">FIV34_06435</name>
</gene>
<evidence type="ECO:0000256" key="1">
    <source>
        <dbReference type="SAM" id="Phobius"/>
    </source>
</evidence>
<feature type="transmembrane region" description="Helical" evidence="1">
    <location>
        <begin position="84"/>
        <end position="101"/>
    </location>
</feature>
<accession>A0A4Y5Z369</accession>
<keyword evidence="3" id="KW-1185">Reference proteome</keyword>
<sequence length="148" mass="15675">MARSSIRSDNRFIPAIGNRADAQQAMKGGAFAAGFVALVNLGIGGYLLLSGAGHSALLGVSGSVVIDGTIFAVLGVFLWRQSIVAAWIGLILFTLEKAWQWTTQPKALVGIVLAVVLWLAFLNALRGALALRQFNREAKAIPAMPDMP</sequence>
<keyword evidence="1" id="KW-0472">Membrane</keyword>
<dbReference type="EMBL" id="CP041046">
    <property type="protein sequence ID" value="QDE38863.1"/>
    <property type="molecule type" value="Genomic_DNA"/>
</dbReference>
<name>A0A4Y5Z369_9GAMM</name>